<sequence length="205" mass="22008">MRVWLAVLAVLLGFCAPAEAQQRNRFWLQNNTGQVIMSAFVSPSVISDWGGDILGAGVLNPGQRVWVTPNTYDCRIDVRVTYQGGGEDRRMGVDACQITTITFGGGAGAAIAPGGKQVAVDRNPSFTFVNRTGTTIRELYVSSSSQSVWGQDRLGANLLNPGGTIWIALPPNGSCTADMRVVFMNGAAQERRGIDTCSVTQYGFR</sequence>
<evidence type="ECO:0000256" key="1">
    <source>
        <dbReference type="SAM" id="SignalP"/>
    </source>
</evidence>
<feature type="chain" id="PRO_5016039591" evidence="1">
    <location>
        <begin position="21"/>
        <end position="205"/>
    </location>
</feature>
<proteinExistence type="predicted"/>
<organism evidence="2 3">
    <name type="scientific">Humitalea rosea</name>
    <dbReference type="NCBI Taxonomy" id="990373"/>
    <lineage>
        <taxon>Bacteria</taxon>
        <taxon>Pseudomonadati</taxon>
        <taxon>Pseudomonadota</taxon>
        <taxon>Alphaproteobacteria</taxon>
        <taxon>Acetobacterales</taxon>
        <taxon>Roseomonadaceae</taxon>
        <taxon>Humitalea</taxon>
    </lineage>
</organism>
<evidence type="ECO:0000313" key="2">
    <source>
        <dbReference type="EMBL" id="PZW45076.1"/>
    </source>
</evidence>
<comment type="caution">
    <text evidence="2">The sequence shown here is derived from an EMBL/GenBank/DDBJ whole genome shotgun (WGS) entry which is preliminary data.</text>
</comment>
<dbReference type="Proteomes" id="UP000249688">
    <property type="component" value="Unassembled WGS sequence"/>
</dbReference>
<accession>A0A2W7IHF8</accession>
<feature type="signal peptide" evidence="1">
    <location>
        <begin position="1"/>
        <end position="20"/>
    </location>
</feature>
<keyword evidence="1" id="KW-0732">Signal</keyword>
<gene>
    <name evidence="2" type="ORF">C8P66_11292</name>
</gene>
<dbReference type="RefSeq" id="WP_111398493.1">
    <property type="nucleotide sequence ID" value="NZ_QKYU01000012.1"/>
</dbReference>
<keyword evidence="3" id="KW-1185">Reference proteome</keyword>
<dbReference type="OrthoDB" id="464386at2"/>
<dbReference type="EMBL" id="QKYU01000012">
    <property type="protein sequence ID" value="PZW45076.1"/>
    <property type="molecule type" value="Genomic_DNA"/>
</dbReference>
<name>A0A2W7IHF8_9PROT</name>
<evidence type="ECO:0000313" key="3">
    <source>
        <dbReference type="Proteomes" id="UP000249688"/>
    </source>
</evidence>
<protein>
    <submittedName>
        <fullName evidence="2">Uncharacterized protein</fullName>
    </submittedName>
</protein>
<reference evidence="2 3" key="1">
    <citation type="submission" date="2018-06" db="EMBL/GenBank/DDBJ databases">
        <title>Genomic Encyclopedia of Archaeal and Bacterial Type Strains, Phase II (KMG-II): from individual species to whole genera.</title>
        <authorList>
            <person name="Goeker M."/>
        </authorList>
    </citation>
    <scope>NUCLEOTIDE SEQUENCE [LARGE SCALE GENOMIC DNA]</scope>
    <source>
        <strain evidence="2 3">DSM 24525</strain>
    </source>
</reference>
<dbReference type="AlphaFoldDB" id="A0A2W7IHF8"/>